<name>A0A0F9J3J0_9ZZZZ</name>
<reference evidence="1" key="1">
    <citation type="journal article" date="2015" name="Nature">
        <title>Complex archaea that bridge the gap between prokaryotes and eukaryotes.</title>
        <authorList>
            <person name="Spang A."/>
            <person name="Saw J.H."/>
            <person name="Jorgensen S.L."/>
            <person name="Zaremba-Niedzwiedzka K."/>
            <person name="Martijn J."/>
            <person name="Lind A.E."/>
            <person name="van Eijk R."/>
            <person name="Schleper C."/>
            <person name="Guy L."/>
            <person name="Ettema T.J."/>
        </authorList>
    </citation>
    <scope>NUCLEOTIDE SEQUENCE</scope>
</reference>
<comment type="caution">
    <text evidence="1">The sequence shown here is derived from an EMBL/GenBank/DDBJ whole genome shotgun (WGS) entry which is preliminary data.</text>
</comment>
<protein>
    <submittedName>
        <fullName evidence="1">Uncharacterized protein</fullName>
    </submittedName>
</protein>
<gene>
    <name evidence="1" type="ORF">LCGC14_1803880</name>
</gene>
<proteinExistence type="predicted"/>
<evidence type="ECO:0000313" key="1">
    <source>
        <dbReference type="EMBL" id="KKM00496.1"/>
    </source>
</evidence>
<accession>A0A0F9J3J0</accession>
<organism evidence="1">
    <name type="scientific">marine sediment metagenome</name>
    <dbReference type="NCBI Taxonomy" id="412755"/>
    <lineage>
        <taxon>unclassified sequences</taxon>
        <taxon>metagenomes</taxon>
        <taxon>ecological metagenomes</taxon>
    </lineage>
</organism>
<dbReference type="EMBL" id="LAZR01017421">
    <property type="protein sequence ID" value="KKM00496.1"/>
    <property type="molecule type" value="Genomic_DNA"/>
</dbReference>
<sequence length="206" mass="22754">MAMVWDAGWGGWVESGVVAPDIGEPGTIGGGGSSMTYEEVIQSGAVSGGTPLTTQAAYGVEKWSPTPAGTPAVTPAFGLTDLIDPFLDLGLPGGEFEFRDIIPGGAPFRMPDLPGGLRMAKSWWTGTTMFAIDELNGRWVAKKIRRRWLPDTWIWHKYRMRKPIVIGKAATPKNRRKIVMALKRYNKTARPIYGPARRTRSVRRRR</sequence>
<dbReference type="AlphaFoldDB" id="A0A0F9J3J0"/>